<accession>A0A0A9BLA7</accession>
<proteinExistence type="predicted"/>
<dbReference type="AlphaFoldDB" id="A0A0A9BLA7"/>
<reference evidence="1" key="1">
    <citation type="submission" date="2014-09" db="EMBL/GenBank/DDBJ databases">
        <authorList>
            <person name="Magalhaes I.L.F."/>
            <person name="Oliveira U."/>
            <person name="Santos F.R."/>
            <person name="Vidigal T.H.D.A."/>
            <person name="Brescovit A.D."/>
            <person name="Santos A.J."/>
        </authorList>
    </citation>
    <scope>NUCLEOTIDE SEQUENCE</scope>
    <source>
        <tissue evidence="1">Shoot tissue taken approximately 20 cm above the soil surface</tissue>
    </source>
</reference>
<organism evidence="1">
    <name type="scientific">Arundo donax</name>
    <name type="common">Giant reed</name>
    <name type="synonym">Donax arundinaceus</name>
    <dbReference type="NCBI Taxonomy" id="35708"/>
    <lineage>
        <taxon>Eukaryota</taxon>
        <taxon>Viridiplantae</taxon>
        <taxon>Streptophyta</taxon>
        <taxon>Embryophyta</taxon>
        <taxon>Tracheophyta</taxon>
        <taxon>Spermatophyta</taxon>
        <taxon>Magnoliopsida</taxon>
        <taxon>Liliopsida</taxon>
        <taxon>Poales</taxon>
        <taxon>Poaceae</taxon>
        <taxon>PACMAD clade</taxon>
        <taxon>Arundinoideae</taxon>
        <taxon>Arundineae</taxon>
        <taxon>Arundo</taxon>
    </lineage>
</organism>
<sequence length="89" mass="9422">MDAATEAARDAISRGLRWDSPALSELVALLHAGGHVARARELLLEILRDGCAAQLDTPAFDQIIGRTLCDDGEGRCVAPARVVDQAAAR</sequence>
<dbReference type="EMBL" id="GBRH01234937">
    <property type="protein sequence ID" value="JAD62958.1"/>
    <property type="molecule type" value="Transcribed_RNA"/>
</dbReference>
<evidence type="ECO:0000313" key="1">
    <source>
        <dbReference type="EMBL" id="JAD62958.1"/>
    </source>
</evidence>
<name>A0A0A9BLA7_ARUDO</name>
<reference evidence="1" key="2">
    <citation type="journal article" date="2015" name="Data Brief">
        <title>Shoot transcriptome of the giant reed, Arundo donax.</title>
        <authorList>
            <person name="Barrero R.A."/>
            <person name="Guerrero F.D."/>
            <person name="Moolhuijzen P."/>
            <person name="Goolsby J.A."/>
            <person name="Tidwell J."/>
            <person name="Bellgard S.E."/>
            <person name="Bellgard M.I."/>
        </authorList>
    </citation>
    <scope>NUCLEOTIDE SEQUENCE</scope>
    <source>
        <tissue evidence="1">Shoot tissue taken approximately 20 cm above the soil surface</tissue>
    </source>
</reference>
<protein>
    <submittedName>
        <fullName evidence="1">Uncharacterized protein</fullName>
    </submittedName>
</protein>